<keyword evidence="3" id="KW-1133">Transmembrane helix</keyword>
<accession>A0ABU2MYT3</accession>
<feature type="domain" description="Cell envelope-related transcriptional attenuator" evidence="4">
    <location>
        <begin position="183"/>
        <end position="336"/>
    </location>
</feature>
<evidence type="ECO:0000256" key="1">
    <source>
        <dbReference type="ARBA" id="ARBA00006068"/>
    </source>
</evidence>
<dbReference type="NCBIfam" id="TIGR00350">
    <property type="entry name" value="lytR_cpsA_psr"/>
    <property type="match status" value="1"/>
</dbReference>
<comment type="caution">
    <text evidence="5">The sequence shown here is derived from an EMBL/GenBank/DDBJ whole genome shotgun (WGS) entry which is preliminary data.</text>
</comment>
<feature type="transmembrane region" description="Helical" evidence="3">
    <location>
        <begin position="110"/>
        <end position="130"/>
    </location>
</feature>
<evidence type="ECO:0000259" key="4">
    <source>
        <dbReference type="Pfam" id="PF03816"/>
    </source>
</evidence>
<keyword evidence="3" id="KW-0812">Transmembrane</keyword>
<dbReference type="PANTHER" id="PTHR33392">
    <property type="entry name" value="POLYISOPRENYL-TEICHOIC ACID--PEPTIDOGLYCAN TEICHOIC ACID TRANSFERASE TAGU"/>
    <property type="match status" value="1"/>
</dbReference>
<evidence type="ECO:0000256" key="3">
    <source>
        <dbReference type="SAM" id="Phobius"/>
    </source>
</evidence>
<dbReference type="PANTHER" id="PTHR33392:SF6">
    <property type="entry name" value="POLYISOPRENYL-TEICHOIC ACID--PEPTIDOGLYCAN TEICHOIC ACID TRANSFERASE TAGU"/>
    <property type="match status" value="1"/>
</dbReference>
<reference evidence="6" key="1">
    <citation type="submission" date="2023-07" db="EMBL/GenBank/DDBJ databases">
        <title>30 novel species of actinomycetes from the DSMZ collection.</title>
        <authorList>
            <person name="Nouioui I."/>
        </authorList>
    </citation>
    <scope>NUCLEOTIDE SEQUENCE [LARGE SCALE GENOMIC DNA]</scope>
    <source>
        <strain evidence="6">DSM 44938</strain>
    </source>
</reference>
<dbReference type="EMBL" id="JAVREL010000024">
    <property type="protein sequence ID" value="MDT0346805.1"/>
    <property type="molecule type" value="Genomic_DNA"/>
</dbReference>
<name>A0ABU2MYT3_9ACTN</name>
<protein>
    <submittedName>
        <fullName evidence="5">LCP family protein</fullName>
    </submittedName>
</protein>
<dbReference type="Gene3D" id="3.40.630.190">
    <property type="entry name" value="LCP protein"/>
    <property type="match status" value="1"/>
</dbReference>
<proteinExistence type="inferred from homology"/>
<dbReference type="RefSeq" id="WP_311707930.1">
    <property type="nucleotide sequence ID" value="NZ_JAVREL010000024.1"/>
</dbReference>
<feature type="region of interest" description="Disordered" evidence="2">
    <location>
        <begin position="1"/>
        <end position="102"/>
    </location>
</feature>
<dbReference type="Pfam" id="PF03816">
    <property type="entry name" value="LytR_cpsA_psr"/>
    <property type="match status" value="1"/>
</dbReference>
<feature type="compositionally biased region" description="Basic and acidic residues" evidence="2">
    <location>
        <begin position="89"/>
        <end position="99"/>
    </location>
</feature>
<comment type="similarity">
    <text evidence="1">Belongs to the LytR/CpsA/Psr (LCP) family.</text>
</comment>
<organism evidence="5 6">
    <name type="scientific">Streptomyces litchfieldiae</name>
    <dbReference type="NCBI Taxonomy" id="3075543"/>
    <lineage>
        <taxon>Bacteria</taxon>
        <taxon>Bacillati</taxon>
        <taxon>Actinomycetota</taxon>
        <taxon>Actinomycetes</taxon>
        <taxon>Kitasatosporales</taxon>
        <taxon>Streptomycetaceae</taxon>
        <taxon>Streptomyces</taxon>
    </lineage>
</organism>
<evidence type="ECO:0000313" key="6">
    <source>
        <dbReference type="Proteomes" id="UP001183246"/>
    </source>
</evidence>
<dbReference type="InterPro" id="IPR050922">
    <property type="entry name" value="LytR/CpsA/Psr_CW_biosynth"/>
</dbReference>
<evidence type="ECO:0000256" key="2">
    <source>
        <dbReference type="SAM" id="MobiDB-lite"/>
    </source>
</evidence>
<gene>
    <name evidence="5" type="ORF">RM590_30105</name>
</gene>
<evidence type="ECO:0000313" key="5">
    <source>
        <dbReference type="EMBL" id="MDT0346805.1"/>
    </source>
</evidence>
<sequence length="427" mass="46786">MSDWPDGWTDDDQARNRDRYGQGSGSPRPEGARVMPHVQRPPRPRAPHHDGAPPGPGAGYDSGYNEGQIYRGNAVGRRPVQPPPPPPDDGFRHDDDRPCRPRNWRRRVGWTALSLVVLLLITSVATYFWADSKLNRDVDLASVESRPEAGRGTNYLIVGSDSREGLSEEEQQELHTGSVEGHRTDTIMILHVGDNGSTMVSLPRDSWVTIPEFTGSVSGNRIPAQEQKLNAAFSIEGPELLVRTVEHNTGLRIDHYVEIGFGGFANVVDALGGVEMCFDEPIQDENSGADFEAGCQQLDGAEALAFNRQRYQEAEGDLGRTKNQQEFLGTLADQAASPSTLLNPFRLFPVMNASLDALIVDKDMTLWDLRGMFWAMRGAERMNIPVADPGYSTPAGSAVLWDEEQAAAFGIRPQQAQKQKGCPAGSA</sequence>
<dbReference type="Proteomes" id="UP001183246">
    <property type="component" value="Unassembled WGS sequence"/>
</dbReference>
<dbReference type="InterPro" id="IPR004474">
    <property type="entry name" value="LytR_CpsA_psr"/>
</dbReference>
<keyword evidence="6" id="KW-1185">Reference proteome</keyword>
<keyword evidence="3" id="KW-0472">Membrane</keyword>